<keyword evidence="5" id="KW-1185">Reference proteome</keyword>
<name>A0ABS2BRA4_9NEIS</name>
<dbReference type="EMBL" id="JAESND010000011">
    <property type="protein sequence ID" value="MBM3117593.1"/>
    <property type="molecule type" value="Genomic_DNA"/>
</dbReference>
<evidence type="ECO:0000256" key="2">
    <source>
        <dbReference type="ARBA" id="ARBA00023315"/>
    </source>
</evidence>
<sequence>MGSEVELLSGDAHRQAVADEIATTLRAFNEAVLGSYSFAPVSAVIRDDEGRLIAGATGYYGLDCLIVENVWVDDARRHQGLGGRVMRALEDHARTAGIRLARLETASFQARGFYEKQGYTVFGELDDYPPGHRYFFMKKPLPGG</sequence>
<keyword evidence="2" id="KW-0012">Acyltransferase</keyword>
<dbReference type="PROSITE" id="PS51186">
    <property type="entry name" value="GNAT"/>
    <property type="match status" value="1"/>
</dbReference>
<keyword evidence="1" id="KW-0808">Transferase</keyword>
<dbReference type="RefSeq" id="WP_203539807.1">
    <property type="nucleotide sequence ID" value="NZ_JAESND010000011.1"/>
</dbReference>
<dbReference type="Proteomes" id="UP000809431">
    <property type="component" value="Unassembled WGS sequence"/>
</dbReference>
<evidence type="ECO:0000313" key="5">
    <source>
        <dbReference type="Proteomes" id="UP000809431"/>
    </source>
</evidence>
<dbReference type="Gene3D" id="3.40.630.30">
    <property type="match status" value="1"/>
</dbReference>
<dbReference type="InterPro" id="IPR000182">
    <property type="entry name" value="GNAT_dom"/>
</dbReference>
<dbReference type="CDD" id="cd04301">
    <property type="entry name" value="NAT_SF"/>
    <property type="match status" value="1"/>
</dbReference>
<dbReference type="InterPro" id="IPR016181">
    <property type="entry name" value="Acyl_CoA_acyltransferase"/>
</dbReference>
<dbReference type="SUPFAM" id="SSF55729">
    <property type="entry name" value="Acyl-CoA N-acyltransferases (Nat)"/>
    <property type="match status" value="1"/>
</dbReference>
<gene>
    <name evidence="4" type="ORF">JMJ54_17285</name>
</gene>
<proteinExistence type="predicted"/>
<evidence type="ECO:0000313" key="4">
    <source>
        <dbReference type="EMBL" id="MBM3117593.1"/>
    </source>
</evidence>
<dbReference type="Pfam" id="PF00583">
    <property type="entry name" value="Acetyltransf_1"/>
    <property type="match status" value="1"/>
</dbReference>
<dbReference type="InterPro" id="IPR050832">
    <property type="entry name" value="Bact_Acetyltransf"/>
</dbReference>
<reference evidence="4 5" key="1">
    <citation type="submission" date="2021-01" db="EMBL/GenBank/DDBJ databases">
        <title>Draft Genome Sequence and Polyhydroxyalkanoate Biosynthetic Potential of Jeongeupia naejangsanensis Type Strain DSM 24253.</title>
        <authorList>
            <person name="Turrini P."/>
            <person name="Artuso I."/>
            <person name="Lugli G.A."/>
            <person name="Frangipani E."/>
            <person name="Ventura M."/>
            <person name="Visca P."/>
        </authorList>
    </citation>
    <scope>NUCLEOTIDE SEQUENCE [LARGE SCALE GENOMIC DNA]</scope>
    <source>
        <strain evidence="4 5">DSM 24253</strain>
    </source>
</reference>
<comment type="caution">
    <text evidence="4">The sequence shown here is derived from an EMBL/GenBank/DDBJ whole genome shotgun (WGS) entry which is preliminary data.</text>
</comment>
<dbReference type="PANTHER" id="PTHR43877">
    <property type="entry name" value="AMINOALKYLPHOSPHONATE N-ACETYLTRANSFERASE-RELATED-RELATED"/>
    <property type="match status" value="1"/>
</dbReference>
<evidence type="ECO:0000256" key="1">
    <source>
        <dbReference type="ARBA" id="ARBA00022679"/>
    </source>
</evidence>
<organism evidence="4 5">
    <name type="scientific">Jeongeupia naejangsanensis</name>
    <dbReference type="NCBI Taxonomy" id="613195"/>
    <lineage>
        <taxon>Bacteria</taxon>
        <taxon>Pseudomonadati</taxon>
        <taxon>Pseudomonadota</taxon>
        <taxon>Betaproteobacteria</taxon>
        <taxon>Neisseriales</taxon>
        <taxon>Chitinibacteraceae</taxon>
        <taxon>Jeongeupia</taxon>
    </lineage>
</organism>
<dbReference type="PANTHER" id="PTHR43877:SF2">
    <property type="entry name" value="AMINOALKYLPHOSPHONATE N-ACETYLTRANSFERASE-RELATED"/>
    <property type="match status" value="1"/>
</dbReference>
<evidence type="ECO:0000259" key="3">
    <source>
        <dbReference type="PROSITE" id="PS51186"/>
    </source>
</evidence>
<accession>A0ABS2BRA4</accession>
<protein>
    <submittedName>
        <fullName evidence="4">GNAT family N-acetyltransferase</fullName>
    </submittedName>
</protein>
<feature type="domain" description="N-acetyltransferase" evidence="3">
    <location>
        <begin position="3"/>
        <end position="142"/>
    </location>
</feature>